<evidence type="ECO:0000313" key="9">
    <source>
        <dbReference type="EMBL" id="QJE73113.1"/>
    </source>
</evidence>
<evidence type="ECO:0000256" key="2">
    <source>
        <dbReference type="ARBA" id="ARBA00010145"/>
    </source>
</evidence>
<feature type="transmembrane region" description="Helical" evidence="8">
    <location>
        <begin position="62"/>
        <end position="83"/>
    </location>
</feature>
<keyword evidence="10" id="KW-1185">Reference proteome</keyword>
<evidence type="ECO:0000256" key="7">
    <source>
        <dbReference type="ARBA" id="ARBA00023136"/>
    </source>
</evidence>
<evidence type="ECO:0000256" key="3">
    <source>
        <dbReference type="ARBA" id="ARBA00022448"/>
    </source>
</evidence>
<organism evidence="9 10">
    <name type="scientific">Aerophototrophica crusticola</name>
    <dbReference type="NCBI Taxonomy" id="1709002"/>
    <lineage>
        <taxon>Bacteria</taxon>
        <taxon>Pseudomonadati</taxon>
        <taxon>Pseudomonadota</taxon>
        <taxon>Alphaproteobacteria</taxon>
        <taxon>Rhodospirillales</taxon>
        <taxon>Rhodospirillaceae</taxon>
        <taxon>Aerophototrophica</taxon>
    </lineage>
</organism>
<dbReference type="GO" id="GO:0005886">
    <property type="term" value="C:plasma membrane"/>
    <property type="evidence" value="ECO:0007669"/>
    <property type="project" value="UniProtKB-SubCell"/>
</dbReference>
<feature type="transmembrane region" description="Helical" evidence="8">
    <location>
        <begin position="255"/>
        <end position="274"/>
    </location>
</feature>
<reference evidence="9" key="1">
    <citation type="submission" date="2020-04" db="EMBL/GenBank/DDBJ databases">
        <title>A desert anoxygenic phototrophic bacterium fixes CO2 using RubisCO under aerobic conditions.</title>
        <authorList>
            <person name="Tang K."/>
        </authorList>
    </citation>
    <scope>NUCLEOTIDE SEQUENCE [LARGE SCALE GENOMIC DNA]</scope>
    <source>
        <strain evidence="9">MIMtkB3</strain>
    </source>
</reference>
<comment type="subcellular location">
    <subcellularLocation>
        <location evidence="1">Cell membrane</location>
        <topology evidence="1">Multi-pass membrane protein</topology>
    </subcellularLocation>
</comment>
<dbReference type="KEGG" id="acru:HHL28_08485"/>
<dbReference type="InterPro" id="IPR038770">
    <property type="entry name" value="Na+/solute_symporter_sf"/>
</dbReference>
<evidence type="ECO:0000256" key="5">
    <source>
        <dbReference type="ARBA" id="ARBA00022692"/>
    </source>
</evidence>
<sequence>MTAVVLALAPIFLLIVLGFGLRRFRVLPDHFWPPAEKLTYYVLFPALLVDSTAKADLAGLDIVGLGGSLLAAMLCGAALVLALRPWLATDGPAFTSVFQGAVRVNTYVGLAAGSALHGREGTALMAIGVIAIVPMVNVLSVLVLTRWGRKEGPGRATWRQAVKGVLTNPLILSVTLGALLNALGIHAVPVVSPLLSILGAASLPLGLLAVGAGLDFSAVRAAGASLVAASVMRLAVVPGITLGVGSLWGLGPLPLVVAVLYNGLPTSASAYVLARQMGGDSGLMAGIITAQTLAAALTLPLWLWVVSLV</sequence>
<keyword evidence="7 8" id="KW-0472">Membrane</keyword>
<keyword evidence="3" id="KW-0813">Transport</keyword>
<dbReference type="GO" id="GO:0055085">
    <property type="term" value="P:transmembrane transport"/>
    <property type="evidence" value="ECO:0007669"/>
    <property type="project" value="InterPro"/>
</dbReference>
<dbReference type="PANTHER" id="PTHR36838">
    <property type="entry name" value="AUXIN EFFLUX CARRIER FAMILY PROTEIN"/>
    <property type="match status" value="1"/>
</dbReference>
<evidence type="ECO:0000313" key="10">
    <source>
        <dbReference type="Proteomes" id="UP000501891"/>
    </source>
</evidence>
<keyword evidence="4" id="KW-1003">Cell membrane</keyword>
<dbReference type="EMBL" id="CP051775">
    <property type="protein sequence ID" value="QJE73113.1"/>
    <property type="molecule type" value="Genomic_DNA"/>
</dbReference>
<evidence type="ECO:0000256" key="1">
    <source>
        <dbReference type="ARBA" id="ARBA00004651"/>
    </source>
</evidence>
<feature type="transmembrane region" description="Helical" evidence="8">
    <location>
        <begin position="226"/>
        <end position="249"/>
    </location>
</feature>
<dbReference type="InterPro" id="IPR004776">
    <property type="entry name" value="Mem_transp_PIN-like"/>
</dbReference>
<dbReference type="Pfam" id="PF03547">
    <property type="entry name" value="Mem_trans"/>
    <property type="match status" value="1"/>
</dbReference>
<dbReference type="PANTHER" id="PTHR36838:SF4">
    <property type="entry name" value="AUXIN EFFLUX CARRIER FAMILY PROTEIN"/>
    <property type="match status" value="1"/>
</dbReference>
<name>A0A858R7E5_9PROT</name>
<evidence type="ECO:0000256" key="8">
    <source>
        <dbReference type="SAM" id="Phobius"/>
    </source>
</evidence>
<proteinExistence type="inferred from homology"/>
<feature type="transmembrane region" description="Helical" evidence="8">
    <location>
        <begin position="194"/>
        <end position="214"/>
    </location>
</feature>
<dbReference type="Proteomes" id="UP000501891">
    <property type="component" value="Chromosome"/>
</dbReference>
<accession>A0A858R7E5</accession>
<evidence type="ECO:0000256" key="6">
    <source>
        <dbReference type="ARBA" id="ARBA00022989"/>
    </source>
</evidence>
<keyword evidence="5 8" id="KW-0812">Transmembrane</keyword>
<keyword evidence="6 8" id="KW-1133">Transmembrane helix</keyword>
<feature type="transmembrane region" description="Helical" evidence="8">
    <location>
        <begin position="165"/>
        <end position="188"/>
    </location>
</feature>
<gene>
    <name evidence="9" type="ORF">HHL28_08485</name>
</gene>
<dbReference type="Gene3D" id="1.20.1530.20">
    <property type="match status" value="1"/>
</dbReference>
<feature type="transmembrane region" description="Helical" evidence="8">
    <location>
        <begin position="123"/>
        <end position="144"/>
    </location>
</feature>
<dbReference type="AlphaFoldDB" id="A0A858R7E5"/>
<protein>
    <submittedName>
        <fullName evidence="9">AEC family transporter</fullName>
    </submittedName>
</protein>
<comment type="similarity">
    <text evidence="2">Belongs to the auxin efflux carrier (TC 2.A.69) family.</text>
</comment>
<feature type="transmembrane region" description="Helical" evidence="8">
    <location>
        <begin position="283"/>
        <end position="305"/>
    </location>
</feature>
<evidence type="ECO:0000256" key="4">
    <source>
        <dbReference type="ARBA" id="ARBA00022475"/>
    </source>
</evidence>